<dbReference type="SUPFAM" id="SSF48452">
    <property type="entry name" value="TPR-like"/>
    <property type="match status" value="1"/>
</dbReference>
<name>A0A0G3H8J9_9CORY</name>
<dbReference type="RefSeq" id="WP_201774817.1">
    <property type="nucleotide sequence ID" value="NZ_CP011545.1"/>
</dbReference>
<organism evidence="2 3">
    <name type="scientific">Corynebacterium testudinoris</name>
    <dbReference type="NCBI Taxonomy" id="136857"/>
    <lineage>
        <taxon>Bacteria</taxon>
        <taxon>Bacillati</taxon>
        <taxon>Actinomycetota</taxon>
        <taxon>Actinomycetes</taxon>
        <taxon>Mycobacteriales</taxon>
        <taxon>Corynebacteriaceae</taxon>
        <taxon>Corynebacterium</taxon>
    </lineage>
</organism>
<feature type="domain" description="Tetratrico peptide repeat group 5" evidence="1">
    <location>
        <begin position="55"/>
        <end position="168"/>
    </location>
</feature>
<reference evidence="2 3" key="1">
    <citation type="journal article" date="2015" name="Genome Announc.">
        <title>Complete Genome Sequence of the Type Strain Corynebacterium testudinoris DSM 44614, Recovered from Necrotic Lesions in the Mouth of a Tortoise.</title>
        <authorList>
            <person name="Ruckert C."/>
            <person name="Kriete M."/>
            <person name="Jaenicke S."/>
            <person name="Winkler A."/>
            <person name="Tauch A."/>
        </authorList>
    </citation>
    <scope>NUCLEOTIDE SEQUENCE [LARGE SCALE GENOMIC DNA]</scope>
    <source>
        <strain evidence="2 3">DSM 44614</strain>
    </source>
</reference>
<dbReference type="Gene3D" id="1.25.40.10">
    <property type="entry name" value="Tetratricopeptide repeat domain"/>
    <property type="match status" value="1"/>
</dbReference>
<gene>
    <name evidence="2" type="ORF">CTEST_03465</name>
</gene>
<dbReference type="STRING" id="136857.CTEST_03465"/>
<dbReference type="KEGG" id="cted:CTEST_03465"/>
<sequence>MVISRPSTHGILEGMTDEWDDRITAFWAAADESRPEEMMRSMRALVDERPADDPDALYEWASIHDFLGSEREAVPLYQAALENGLAGPRRPQAVIQLASSLRNIGDANGAIALLENHPSDDITGDAAQAFLALALRDAGRTDEALRVALRALARTLPLYSRAVEKYAMEPPKLHG</sequence>
<dbReference type="AlphaFoldDB" id="A0A0G3H8J9"/>
<dbReference type="Pfam" id="PF12688">
    <property type="entry name" value="TPR_5"/>
    <property type="match status" value="1"/>
</dbReference>
<dbReference type="EMBL" id="CP011545">
    <property type="protein sequence ID" value="AKK08143.1"/>
    <property type="molecule type" value="Genomic_DNA"/>
</dbReference>
<dbReference type="Proteomes" id="UP000035540">
    <property type="component" value="Chromosome"/>
</dbReference>
<evidence type="ECO:0000313" key="2">
    <source>
        <dbReference type="EMBL" id="AKK08143.1"/>
    </source>
</evidence>
<proteinExistence type="predicted"/>
<evidence type="ECO:0000313" key="3">
    <source>
        <dbReference type="Proteomes" id="UP000035540"/>
    </source>
</evidence>
<accession>A0A0G3H8J9</accession>
<dbReference type="InterPro" id="IPR011990">
    <property type="entry name" value="TPR-like_helical_dom_sf"/>
</dbReference>
<protein>
    <submittedName>
        <fullName evidence="2">Tetratrico peptide repeat</fullName>
    </submittedName>
</protein>
<evidence type="ECO:0000259" key="1">
    <source>
        <dbReference type="Pfam" id="PF12688"/>
    </source>
</evidence>
<keyword evidence="3" id="KW-1185">Reference proteome</keyword>
<dbReference type="InterPro" id="IPR041656">
    <property type="entry name" value="TPR_5"/>
</dbReference>
<reference evidence="3" key="2">
    <citation type="submission" date="2015-05" db="EMBL/GenBank/DDBJ databases">
        <title>Complete genome sequence of Corynebacterium testudinoris DSM 44614, recovered from necrotic lesions in the mouth of a tortoise.</title>
        <authorList>
            <person name="Ruckert C."/>
            <person name="Albersmeier A."/>
            <person name="Winkler A."/>
            <person name="Tauch A."/>
        </authorList>
    </citation>
    <scope>NUCLEOTIDE SEQUENCE [LARGE SCALE GENOMIC DNA]</scope>
    <source>
        <strain evidence="3">DSM 44614</strain>
    </source>
</reference>
<dbReference type="PATRIC" id="fig|136857.5.peg.683"/>